<name>A0A815XPT4_9BILA</name>
<dbReference type="GO" id="GO:0008270">
    <property type="term" value="F:zinc ion binding"/>
    <property type="evidence" value="ECO:0007669"/>
    <property type="project" value="UniProtKB-KW"/>
</dbReference>
<sequence>MDCKIYKEWSTSNETYCVCNELCEEEHWMVKCPMCLELYHPSCIDQTRNDIEYNIDKWKCPFCEEHDETDIHVYFRSGINRLLYTGNRTTNPFPVTNDLDRLLNIAIVVDDATADSLNAEVAQQQNTFDKFRGADIDLLQTLDISSIDNSMVEQKRCLLVTSLANSDTENRYRNFQLLIIRYPYDHELLIRCTKRWNRTLSFVWLLHLSS</sequence>
<proteinExistence type="predicted"/>
<accession>A0A815XPT4</accession>
<evidence type="ECO:0000256" key="2">
    <source>
        <dbReference type="ARBA" id="ARBA00022771"/>
    </source>
</evidence>
<organism evidence="7 8">
    <name type="scientific">Rotaria sordida</name>
    <dbReference type="NCBI Taxonomy" id="392033"/>
    <lineage>
        <taxon>Eukaryota</taxon>
        <taxon>Metazoa</taxon>
        <taxon>Spiralia</taxon>
        <taxon>Gnathifera</taxon>
        <taxon>Rotifera</taxon>
        <taxon>Eurotatoria</taxon>
        <taxon>Bdelloidea</taxon>
        <taxon>Philodinida</taxon>
        <taxon>Philodinidae</taxon>
        <taxon>Rotaria</taxon>
    </lineage>
</organism>
<dbReference type="SUPFAM" id="SSF57903">
    <property type="entry name" value="FYVE/PHD zinc finger"/>
    <property type="match status" value="1"/>
</dbReference>
<dbReference type="AlphaFoldDB" id="A0A815XPT4"/>
<dbReference type="EMBL" id="CAJNOL010003377">
    <property type="protein sequence ID" value="CAF1560259.1"/>
    <property type="molecule type" value="Genomic_DNA"/>
</dbReference>
<dbReference type="PROSITE" id="PS50016">
    <property type="entry name" value="ZF_PHD_2"/>
    <property type="match status" value="1"/>
</dbReference>
<evidence type="ECO:0000256" key="3">
    <source>
        <dbReference type="ARBA" id="ARBA00022833"/>
    </source>
</evidence>
<keyword evidence="2 4" id="KW-0863">Zinc-finger</keyword>
<dbReference type="EMBL" id="CAJNOH010002233">
    <property type="protein sequence ID" value="CAF1281698.1"/>
    <property type="molecule type" value="Genomic_DNA"/>
</dbReference>
<evidence type="ECO:0000313" key="8">
    <source>
        <dbReference type="Proteomes" id="UP000663870"/>
    </source>
</evidence>
<keyword evidence="3" id="KW-0862">Zinc</keyword>
<evidence type="ECO:0000256" key="1">
    <source>
        <dbReference type="ARBA" id="ARBA00022723"/>
    </source>
</evidence>
<dbReference type="InterPro" id="IPR039802">
    <property type="entry name" value="MTMR14"/>
</dbReference>
<dbReference type="Proteomes" id="UP000663870">
    <property type="component" value="Unassembled WGS sequence"/>
</dbReference>
<dbReference type="PROSITE" id="PS01359">
    <property type="entry name" value="ZF_PHD_1"/>
    <property type="match status" value="1"/>
</dbReference>
<dbReference type="InterPro" id="IPR019786">
    <property type="entry name" value="Zinc_finger_PHD-type_CS"/>
</dbReference>
<evidence type="ECO:0000259" key="5">
    <source>
        <dbReference type="PROSITE" id="PS50016"/>
    </source>
</evidence>
<feature type="domain" description="PHD-type" evidence="5">
    <location>
        <begin position="14"/>
        <end position="66"/>
    </location>
</feature>
<keyword evidence="1" id="KW-0479">Metal-binding</keyword>
<dbReference type="InterPro" id="IPR011011">
    <property type="entry name" value="Znf_FYVE_PHD"/>
</dbReference>
<gene>
    <name evidence="7" type="ORF">JXQ802_LOCUS44303</name>
    <name evidence="6" type="ORF">PYM288_LOCUS28915</name>
</gene>
<reference evidence="7" key="1">
    <citation type="submission" date="2021-02" db="EMBL/GenBank/DDBJ databases">
        <authorList>
            <person name="Nowell W R."/>
        </authorList>
    </citation>
    <scope>NUCLEOTIDE SEQUENCE</scope>
</reference>
<dbReference type="Proteomes" id="UP000663854">
    <property type="component" value="Unassembled WGS sequence"/>
</dbReference>
<dbReference type="Gene3D" id="2.60.120.650">
    <property type="entry name" value="Cupin"/>
    <property type="match status" value="1"/>
</dbReference>
<dbReference type="PANTHER" id="PTHR13524:SF2">
    <property type="entry name" value="MYOTUBULARIN-RELATED PROTEIN 14"/>
    <property type="match status" value="1"/>
</dbReference>
<keyword evidence="8" id="KW-1185">Reference proteome</keyword>
<dbReference type="PANTHER" id="PTHR13524">
    <property type="entry name" value="MYOTUBULARIN-RELATED"/>
    <property type="match status" value="1"/>
</dbReference>
<protein>
    <recommendedName>
        <fullName evidence="5">PHD-type domain-containing protein</fullName>
    </recommendedName>
</protein>
<evidence type="ECO:0000256" key="4">
    <source>
        <dbReference type="PROSITE-ProRule" id="PRU00146"/>
    </source>
</evidence>
<comment type="caution">
    <text evidence="7">The sequence shown here is derived from an EMBL/GenBank/DDBJ whole genome shotgun (WGS) entry which is preliminary data.</text>
</comment>
<evidence type="ECO:0000313" key="7">
    <source>
        <dbReference type="EMBL" id="CAF1560259.1"/>
    </source>
</evidence>
<dbReference type="InterPro" id="IPR019787">
    <property type="entry name" value="Znf_PHD-finger"/>
</dbReference>
<evidence type="ECO:0000313" key="6">
    <source>
        <dbReference type="EMBL" id="CAF1281698.1"/>
    </source>
</evidence>
<dbReference type="GO" id="GO:0004438">
    <property type="term" value="F:phosphatidylinositol-3-phosphate phosphatase activity"/>
    <property type="evidence" value="ECO:0007669"/>
    <property type="project" value="InterPro"/>
</dbReference>